<evidence type="ECO:0000259" key="4">
    <source>
        <dbReference type="Pfam" id="PF00892"/>
    </source>
</evidence>
<feature type="transmembrane region" description="Helical" evidence="3">
    <location>
        <begin position="50"/>
        <end position="71"/>
    </location>
</feature>
<protein>
    <submittedName>
        <fullName evidence="5">DMT family transporter</fullName>
    </submittedName>
</protein>
<feature type="domain" description="EamA" evidence="4">
    <location>
        <begin position="208"/>
        <end position="347"/>
    </location>
</feature>
<feature type="transmembrane region" description="Helical" evidence="3">
    <location>
        <begin position="209"/>
        <end position="234"/>
    </location>
</feature>
<keyword evidence="3" id="KW-1133">Transmembrane helix</keyword>
<feature type="transmembrane region" description="Helical" evidence="3">
    <location>
        <begin position="275"/>
        <end position="295"/>
    </location>
</feature>
<comment type="subcellular location">
    <subcellularLocation>
        <location evidence="1">Endomembrane system</location>
        <topology evidence="1">Multi-pass membrane protein</topology>
    </subcellularLocation>
</comment>
<dbReference type="PANTHER" id="PTHR22911">
    <property type="entry name" value="ACYL-MALONYL CONDENSING ENZYME-RELATED"/>
    <property type="match status" value="1"/>
</dbReference>
<accession>A0AAJ2JUW6</accession>
<evidence type="ECO:0000256" key="1">
    <source>
        <dbReference type="ARBA" id="ARBA00004127"/>
    </source>
</evidence>
<dbReference type="Proteomes" id="UP001250538">
    <property type="component" value="Unassembled WGS sequence"/>
</dbReference>
<feature type="transmembrane region" description="Helical" evidence="3">
    <location>
        <begin position="77"/>
        <end position="107"/>
    </location>
</feature>
<evidence type="ECO:0000256" key="3">
    <source>
        <dbReference type="SAM" id="Phobius"/>
    </source>
</evidence>
<feature type="transmembrane region" description="Helical" evidence="3">
    <location>
        <begin position="119"/>
        <end position="142"/>
    </location>
</feature>
<keyword evidence="3" id="KW-0472">Membrane</keyword>
<comment type="caution">
    <text evidence="5">The sequence shown here is derived from an EMBL/GenBank/DDBJ whole genome shotgun (WGS) entry which is preliminary data.</text>
</comment>
<dbReference type="InterPro" id="IPR000620">
    <property type="entry name" value="EamA_dom"/>
</dbReference>
<dbReference type="RefSeq" id="WP_315745884.1">
    <property type="nucleotide sequence ID" value="NZ_JAVYAA010000003.1"/>
</dbReference>
<dbReference type="AlphaFoldDB" id="A0AAJ2JUW6"/>
<feature type="transmembrane region" description="Helical" evidence="3">
    <location>
        <begin position="148"/>
        <end position="168"/>
    </location>
</feature>
<dbReference type="PANTHER" id="PTHR22911:SF137">
    <property type="entry name" value="SOLUTE CARRIER FAMILY 35 MEMBER G2-RELATED"/>
    <property type="match status" value="1"/>
</dbReference>
<comment type="similarity">
    <text evidence="2">Belongs to the EamA transporter family.</text>
</comment>
<name>A0AAJ2JUW6_9BACL</name>
<feature type="transmembrane region" description="Helical" evidence="3">
    <location>
        <begin position="246"/>
        <end position="269"/>
    </location>
</feature>
<evidence type="ECO:0000256" key="2">
    <source>
        <dbReference type="ARBA" id="ARBA00007362"/>
    </source>
</evidence>
<organism evidence="5 6">
    <name type="scientific">Paenibacillus suaedae</name>
    <dbReference type="NCBI Taxonomy" id="3077233"/>
    <lineage>
        <taxon>Bacteria</taxon>
        <taxon>Bacillati</taxon>
        <taxon>Bacillota</taxon>
        <taxon>Bacilli</taxon>
        <taxon>Bacillales</taxon>
        <taxon>Paenibacillaceae</taxon>
        <taxon>Paenibacillus</taxon>
    </lineage>
</organism>
<proteinExistence type="inferred from homology"/>
<evidence type="ECO:0000313" key="5">
    <source>
        <dbReference type="EMBL" id="MDT8977545.1"/>
    </source>
</evidence>
<feature type="domain" description="EamA" evidence="4">
    <location>
        <begin position="50"/>
        <end position="195"/>
    </location>
</feature>
<dbReference type="EMBL" id="JAVYAA010000003">
    <property type="protein sequence ID" value="MDT8977545.1"/>
    <property type="molecule type" value="Genomic_DNA"/>
</dbReference>
<feature type="transmembrane region" description="Helical" evidence="3">
    <location>
        <begin position="329"/>
        <end position="347"/>
    </location>
</feature>
<feature type="transmembrane region" description="Helical" evidence="3">
    <location>
        <begin position="180"/>
        <end position="197"/>
    </location>
</feature>
<dbReference type="InterPro" id="IPR037185">
    <property type="entry name" value="EmrE-like"/>
</dbReference>
<gene>
    <name evidence="5" type="ORF">RQP50_15000</name>
</gene>
<evidence type="ECO:0000313" key="6">
    <source>
        <dbReference type="Proteomes" id="UP001250538"/>
    </source>
</evidence>
<dbReference type="Pfam" id="PF00892">
    <property type="entry name" value="EamA"/>
    <property type="match status" value="2"/>
</dbReference>
<dbReference type="SUPFAM" id="SSF103481">
    <property type="entry name" value="Multidrug resistance efflux transporter EmrE"/>
    <property type="match status" value="2"/>
</dbReference>
<keyword evidence="6" id="KW-1185">Reference proteome</keyword>
<feature type="transmembrane region" description="Helical" evidence="3">
    <location>
        <begin position="302"/>
        <end position="323"/>
    </location>
</feature>
<dbReference type="GO" id="GO:0016020">
    <property type="term" value="C:membrane"/>
    <property type="evidence" value="ECO:0007669"/>
    <property type="project" value="InterPro"/>
</dbReference>
<sequence>MTGVMAALLYNEDTSTKTNLLNRGVWMMKEAVASAGMLKQKMNSRFRRNGIAYGLISGLTFGLYSTVVALAMMKEPFLGIVGAFAAPIVASAINDALAAIWLLIWNFKNGMIKEIGRSLVTIPGLMVAIAAVFGGPIANGAYLVGIDMAGAAAIPISALCPMFGAIFARMFLKQKIDKRVAVGMFICVIGAALISYVKPEGGVDNFTLGIIFALVAALGWGLEGVFATFGMSMLDSNIAITIREGVSGLVYIAVLIPIFSATDLFTSVLGSVSPMLIIAAAALFTAISFLTWYMANSMVGVAVGMSLNITYVLWGVVFAAIFLGSSLTPTIIAGAVIITLGALLVSMNPMDLFKKKEA</sequence>
<reference evidence="6" key="1">
    <citation type="submission" date="2023-09" db="EMBL/GenBank/DDBJ databases">
        <title>Paenibacillus sp. chi10 Genome sequencing and assembly.</title>
        <authorList>
            <person name="Kim I."/>
        </authorList>
    </citation>
    <scope>NUCLEOTIDE SEQUENCE [LARGE SCALE GENOMIC DNA]</scope>
    <source>
        <strain evidence="6">chi10</strain>
    </source>
</reference>
<keyword evidence="3" id="KW-0812">Transmembrane</keyword>